<dbReference type="Pfam" id="PF05504">
    <property type="entry name" value="Spore_GerAC"/>
    <property type="match status" value="1"/>
</dbReference>
<keyword evidence="11" id="KW-1185">Reference proteome</keyword>
<feature type="domain" description="Spore germination GerAC-like C-terminal" evidence="8">
    <location>
        <begin position="214"/>
        <end position="376"/>
    </location>
</feature>
<dbReference type="PANTHER" id="PTHR35789">
    <property type="entry name" value="SPORE GERMINATION PROTEIN B3"/>
    <property type="match status" value="1"/>
</dbReference>
<dbReference type="GO" id="GO:0016020">
    <property type="term" value="C:membrane"/>
    <property type="evidence" value="ECO:0007669"/>
    <property type="project" value="UniProtKB-SubCell"/>
</dbReference>
<evidence type="ECO:0000313" key="10">
    <source>
        <dbReference type="EMBL" id="AET66378.1"/>
    </source>
</evidence>
<evidence type="ECO:0000256" key="4">
    <source>
        <dbReference type="ARBA" id="ARBA00022729"/>
    </source>
</evidence>
<dbReference type="InterPro" id="IPR046953">
    <property type="entry name" value="Spore_GerAC-like_C"/>
</dbReference>
<sequence length="386" mass="42534">MGLVILILLQSVLLTGCWDSKEVEKLAVVTIVGIDYARKNGRDMWTVSARTMSPKPKGKGEEQSAGTVDQDILMVGKGLTQQEAILDYSAHTSRTPFYGHISAYLIGEEAAREKMSDIIENVMRFWQTRPKHLIVITKGEALQVLEAGAAVEKTLFTEIKDLAEYKAEATGYSYGTIMSEFTAWLLSPDKDAVATLVSVVPSNLPGSDKQNLMQGLAVFRLDKLVGWLNREETRGYLLIAQKISRGQMSIPVEKDGKLFSYFLGSSTSKIEPLITGDNISYHVTIEAKGEIDDNAGIELGAEDIKGVEAAISNKLQDLAMMAVGKAKKLDSDFLGFSAQLHRHDPTTWESFGPDWRKSFRNAGVEIMVDAKVLRTGKIGKKLDIQQ</sequence>
<proteinExistence type="inferred from homology"/>
<dbReference type="InterPro" id="IPR008844">
    <property type="entry name" value="Spore_GerAC-like"/>
</dbReference>
<dbReference type="NCBIfam" id="TIGR02887">
    <property type="entry name" value="spore_ger_x_C"/>
    <property type="match status" value="1"/>
</dbReference>
<dbReference type="Proteomes" id="UP000006346">
    <property type="component" value="Chromosome"/>
</dbReference>
<keyword evidence="6" id="KW-0564">Palmitate</keyword>
<dbReference type="Pfam" id="PF25198">
    <property type="entry name" value="Spore_GerAC_N"/>
    <property type="match status" value="1"/>
</dbReference>
<organism evidence="10 11">
    <name type="scientific">Desulfosporosinus orientis (strain ATCC 19365 / DSM 765 / NCIMB 8382 / VKM B-1628 / Singapore I)</name>
    <name type="common">Desulfotomaculum orientis</name>
    <dbReference type="NCBI Taxonomy" id="768706"/>
    <lineage>
        <taxon>Bacteria</taxon>
        <taxon>Bacillati</taxon>
        <taxon>Bacillota</taxon>
        <taxon>Clostridia</taxon>
        <taxon>Eubacteriales</taxon>
        <taxon>Desulfitobacteriaceae</taxon>
        <taxon>Desulfosporosinus</taxon>
    </lineage>
</organism>
<evidence type="ECO:0000256" key="7">
    <source>
        <dbReference type="ARBA" id="ARBA00023288"/>
    </source>
</evidence>
<dbReference type="AlphaFoldDB" id="G7W5F0"/>
<evidence type="ECO:0000256" key="6">
    <source>
        <dbReference type="ARBA" id="ARBA00023139"/>
    </source>
</evidence>
<feature type="domain" description="Spore germination protein N-terminal" evidence="9">
    <location>
        <begin position="19"/>
        <end position="198"/>
    </location>
</feature>
<evidence type="ECO:0000256" key="5">
    <source>
        <dbReference type="ARBA" id="ARBA00023136"/>
    </source>
</evidence>
<dbReference type="HOGENOM" id="CLU_051140_0_0_9"/>
<evidence type="ECO:0000256" key="1">
    <source>
        <dbReference type="ARBA" id="ARBA00004635"/>
    </source>
</evidence>
<evidence type="ECO:0000256" key="3">
    <source>
        <dbReference type="ARBA" id="ARBA00022544"/>
    </source>
</evidence>
<evidence type="ECO:0000259" key="8">
    <source>
        <dbReference type="Pfam" id="PF05504"/>
    </source>
</evidence>
<dbReference type="Gene3D" id="3.30.300.210">
    <property type="entry name" value="Nutrient germinant receptor protein C, domain 3"/>
    <property type="match status" value="1"/>
</dbReference>
<evidence type="ECO:0000259" key="9">
    <source>
        <dbReference type="Pfam" id="PF25198"/>
    </source>
</evidence>
<evidence type="ECO:0000313" key="11">
    <source>
        <dbReference type="Proteomes" id="UP000006346"/>
    </source>
</evidence>
<dbReference type="PANTHER" id="PTHR35789:SF1">
    <property type="entry name" value="SPORE GERMINATION PROTEIN B3"/>
    <property type="match status" value="1"/>
</dbReference>
<comment type="subcellular location">
    <subcellularLocation>
        <location evidence="1">Membrane</location>
        <topology evidence="1">Lipid-anchor</topology>
    </subcellularLocation>
</comment>
<gene>
    <name evidence="10" type="ordered locus">Desor_0689</name>
</gene>
<dbReference type="STRING" id="768706.Desor_0689"/>
<dbReference type="EMBL" id="CP003108">
    <property type="protein sequence ID" value="AET66378.1"/>
    <property type="molecule type" value="Genomic_DNA"/>
</dbReference>
<dbReference type="KEGG" id="dor:Desor_0689"/>
<comment type="similarity">
    <text evidence="2">Belongs to the GerABKC lipoprotein family.</text>
</comment>
<reference evidence="11" key="1">
    <citation type="submission" date="2011-11" db="EMBL/GenBank/DDBJ databases">
        <title>Complete sequence of Desulfosporosinus orientis DSM 765.</title>
        <authorList>
            <person name="Lucas S."/>
            <person name="Han J."/>
            <person name="Lapidus A."/>
            <person name="Cheng J.-F."/>
            <person name="Goodwin L."/>
            <person name="Pitluck S."/>
            <person name="Peters L."/>
            <person name="Ovchinnikova G."/>
            <person name="Teshima H."/>
            <person name="Detter J.C."/>
            <person name="Han C."/>
            <person name="Tapia R."/>
            <person name="Land M."/>
            <person name="Hauser L."/>
            <person name="Kyrpides N."/>
            <person name="Ivanova N."/>
            <person name="Pagani I."/>
            <person name="Pester M."/>
            <person name="Spring S."/>
            <person name="Ollivier B."/>
            <person name="Rattei T."/>
            <person name="Klenk H.-P."/>
            <person name="Wagner M."/>
            <person name="Loy A."/>
            <person name="Woyke T."/>
        </authorList>
    </citation>
    <scope>NUCLEOTIDE SEQUENCE [LARGE SCALE GENOMIC DNA]</scope>
    <source>
        <strain evidence="11">ATCC 19365 / DSM 765 / NCIMB 8382 / VKM B-1628</strain>
    </source>
</reference>
<keyword evidence="4" id="KW-0732">Signal</keyword>
<accession>G7W5F0</accession>
<reference evidence="10 11" key="2">
    <citation type="journal article" date="2012" name="J. Bacteriol.">
        <title>Complete genome sequences of Desulfosporosinus orientis DSM765T, Desulfosporosinus youngiae DSM17734T, Desulfosporosinus meridiei DSM13257T, and Desulfosporosinus acidiphilus DSM22704T.</title>
        <authorList>
            <person name="Pester M."/>
            <person name="Brambilla E."/>
            <person name="Alazard D."/>
            <person name="Rattei T."/>
            <person name="Weinmaier T."/>
            <person name="Han J."/>
            <person name="Lucas S."/>
            <person name="Lapidus A."/>
            <person name="Cheng J.F."/>
            <person name="Goodwin L."/>
            <person name="Pitluck S."/>
            <person name="Peters L."/>
            <person name="Ovchinnikova G."/>
            <person name="Teshima H."/>
            <person name="Detter J.C."/>
            <person name="Han C.S."/>
            <person name="Tapia R."/>
            <person name="Land M.L."/>
            <person name="Hauser L."/>
            <person name="Kyrpides N.C."/>
            <person name="Ivanova N.N."/>
            <person name="Pagani I."/>
            <person name="Huntmann M."/>
            <person name="Wei C.L."/>
            <person name="Davenport K.W."/>
            <person name="Daligault H."/>
            <person name="Chain P.S."/>
            <person name="Chen A."/>
            <person name="Mavromatis K."/>
            <person name="Markowitz V."/>
            <person name="Szeto E."/>
            <person name="Mikhailova N."/>
            <person name="Pati A."/>
            <person name="Wagner M."/>
            <person name="Woyke T."/>
            <person name="Ollivier B."/>
            <person name="Klenk H.P."/>
            <person name="Spring S."/>
            <person name="Loy A."/>
        </authorList>
    </citation>
    <scope>NUCLEOTIDE SEQUENCE [LARGE SCALE GENOMIC DNA]</scope>
    <source>
        <strain evidence="11">ATCC 19365 / DSM 765 / NCIMB 8382 / VKM B-1628</strain>
    </source>
</reference>
<dbReference type="InterPro" id="IPR038501">
    <property type="entry name" value="Spore_GerAC_C_sf"/>
</dbReference>
<dbReference type="GO" id="GO:0009847">
    <property type="term" value="P:spore germination"/>
    <property type="evidence" value="ECO:0007669"/>
    <property type="project" value="InterPro"/>
</dbReference>
<name>G7W5F0_DESOD</name>
<dbReference type="InterPro" id="IPR057336">
    <property type="entry name" value="GerAC_N"/>
</dbReference>
<keyword evidence="7" id="KW-0449">Lipoprotein</keyword>
<protein>
    <submittedName>
        <fullName evidence="10">Germination protein, Ger(X)C family</fullName>
    </submittedName>
</protein>
<keyword evidence="5" id="KW-0472">Membrane</keyword>
<dbReference type="eggNOG" id="ENOG5033QHJ">
    <property type="taxonomic scope" value="Bacteria"/>
</dbReference>
<evidence type="ECO:0000256" key="2">
    <source>
        <dbReference type="ARBA" id="ARBA00007886"/>
    </source>
</evidence>
<dbReference type="PATRIC" id="fig|768706.3.peg.656"/>
<keyword evidence="3" id="KW-0309">Germination</keyword>